<dbReference type="PRINTS" id="PR00368">
    <property type="entry name" value="FADPNR"/>
</dbReference>
<sequence length="378" mass="40097">MQPGDPAARHVDVVVIGAGQAGLSSAYHLHRQGFASHHEFVVLDRSDGPGGAWRHRWPSLRLDDVHGIHDLPGLAFGGKDETRPAADVVAEYFGDYEKAFDLPVLRPAGVTAVRRGNGDRLLVASSAGSWSARAVINATGTWTHPFRPHCPGQESFTGRQLHTADYRDAEEFRGHHVIVVGGGISAVELLSEISRVATTTWATRRPPVFTGTEFTSEDGRAAVATVERQVRAGLPPGSIVGLTGLPSTPAIRRAHERGVLERSPMFDRITPTGVAWNDGTEVAADAILWATGFRPAIDHLAPLGLREPGGGIRLDGTQAVAEPRLHLVGYGPSASTVGANRAGRSAACAVTAAVRGFSRPGGEPGHQRRSRTRPSDAA</sequence>
<organism evidence="3 4">
    <name type="scientific">Halopolyspora algeriensis</name>
    <dbReference type="NCBI Taxonomy" id="1500506"/>
    <lineage>
        <taxon>Bacteria</taxon>
        <taxon>Bacillati</taxon>
        <taxon>Actinomycetota</taxon>
        <taxon>Actinomycetes</taxon>
        <taxon>Actinomycetes incertae sedis</taxon>
        <taxon>Halopolyspora</taxon>
    </lineage>
</organism>
<accession>A0A368VTM5</accession>
<dbReference type="SUPFAM" id="SSF51905">
    <property type="entry name" value="FAD/NAD(P)-binding domain"/>
    <property type="match status" value="1"/>
</dbReference>
<dbReference type="Gene3D" id="3.50.50.60">
    <property type="entry name" value="FAD/NAD(P)-binding domain"/>
    <property type="match status" value="1"/>
</dbReference>
<dbReference type="Pfam" id="PF13738">
    <property type="entry name" value="Pyr_redox_3"/>
    <property type="match status" value="1"/>
</dbReference>
<dbReference type="Proteomes" id="UP000253495">
    <property type="component" value="Unassembled WGS sequence"/>
</dbReference>
<dbReference type="OrthoDB" id="178899at2"/>
<dbReference type="InterPro" id="IPR050982">
    <property type="entry name" value="Auxin_biosynth/cation_transpt"/>
</dbReference>
<keyword evidence="1" id="KW-0560">Oxidoreductase</keyword>
<dbReference type="GO" id="GO:0050660">
    <property type="term" value="F:flavin adenine dinucleotide binding"/>
    <property type="evidence" value="ECO:0007669"/>
    <property type="project" value="TreeGrafter"/>
</dbReference>
<dbReference type="PANTHER" id="PTHR43539">
    <property type="entry name" value="FLAVIN-BINDING MONOOXYGENASE-LIKE PROTEIN (AFU_ORTHOLOGUE AFUA_4G09220)"/>
    <property type="match status" value="1"/>
</dbReference>
<dbReference type="InterPro" id="IPR036188">
    <property type="entry name" value="FAD/NAD-bd_sf"/>
</dbReference>
<dbReference type="AlphaFoldDB" id="A0A368VTM5"/>
<evidence type="ECO:0000313" key="4">
    <source>
        <dbReference type="Proteomes" id="UP000253495"/>
    </source>
</evidence>
<evidence type="ECO:0000256" key="1">
    <source>
        <dbReference type="ARBA" id="ARBA00023002"/>
    </source>
</evidence>
<dbReference type="PRINTS" id="PR00469">
    <property type="entry name" value="PNDRDTASEII"/>
</dbReference>
<dbReference type="RefSeq" id="WP_114452516.1">
    <property type="nucleotide sequence ID" value="NZ_QPJC01000004.1"/>
</dbReference>
<gene>
    <name evidence="3" type="ORF">DFQ14_10422</name>
</gene>
<name>A0A368VTM5_9ACTN</name>
<dbReference type="EMBL" id="QPJC01000004">
    <property type="protein sequence ID" value="RCW44433.1"/>
    <property type="molecule type" value="Genomic_DNA"/>
</dbReference>
<evidence type="ECO:0000313" key="3">
    <source>
        <dbReference type="EMBL" id="RCW44433.1"/>
    </source>
</evidence>
<dbReference type="GO" id="GO:0004497">
    <property type="term" value="F:monooxygenase activity"/>
    <property type="evidence" value="ECO:0007669"/>
    <property type="project" value="TreeGrafter"/>
</dbReference>
<comment type="caution">
    <text evidence="3">The sequence shown here is derived from an EMBL/GenBank/DDBJ whole genome shotgun (WGS) entry which is preliminary data.</text>
</comment>
<dbReference type="PANTHER" id="PTHR43539:SF78">
    <property type="entry name" value="FLAVIN-CONTAINING MONOOXYGENASE"/>
    <property type="match status" value="1"/>
</dbReference>
<evidence type="ECO:0000256" key="2">
    <source>
        <dbReference type="SAM" id="MobiDB-lite"/>
    </source>
</evidence>
<proteinExistence type="predicted"/>
<keyword evidence="4" id="KW-1185">Reference proteome</keyword>
<reference evidence="3 4" key="1">
    <citation type="submission" date="2018-07" db="EMBL/GenBank/DDBJ databases">
        <title>Genomic Encyclopedia of Type Strains, Phase III (KMG-III): the genomes of soil and plant-associated and newly described type strains.</title>
        <authorList>
            <person name="Whitman W."/>
        </authorList>
    </citation>
    <scope>NUCLEOTIDE SEQUENCE [LARGE SCALE GENOMIC DNA]</scope>
    <source>
        <strain evidence="3 4">CECT 8575</strain>
    </source>
</reference>
<protein>
    <submittedName>
        <fullName evidence="3">Cation diffusion facilitator CzcD-associated flavoprotein CzcO</fullName>
    </submittedName>
</protein>
<feature type="region of interest" description="Disordered" evidence="2">
    <location>
        <begin position="356"/>
        <end position="378"/>
    </location>
</feature>